<dbReference type="PANTHER" id="PTHR34207:SF2">
    <property type="entry name" value="PROTEIN BIC1"/>
    <property type="match status" value="1"/>
</dbReference>
<evidence type="ECO:0000313" key="2">
    <source>
        <dbReference type="Proteomes" id="UP001497512"/>
    </source>
</evidence>
<protein>
    <submittedName>
        <fullName evidence="1">Uncharacterized protein</fullName>
    </submittedName>
</protein>
<reference evidence="1" key="1">
    <citation type="submission" date="2024-02" db="EMBL/GenBank/DDBJ databases">
        <authorList>
            <consortium name="ELIXIR-Norway"/>
            <consortium name="Elixir Norway"/>
        </authorList>
    </citation>
    <scope>NUCLEOTIDE SEQUENCE</scope>
</reference>
<dbReference type="InterPro" id="IPR040374">
    <property type="entry name" value="BIC"/>
</dbReference>
<dbReference type="CDD" id="cd22645">
    <property type="entry name" value="BIC1_CID"/>
    <property type="match status" value="1"/>
</dbReference>
<organism evidence="1 2">
    <name type="scientific">Sphagnum troendelagicum</name>
    <dbReference type="NCBI Taxonomy" id="128251"/>
    <lineage>
        <taxon>Eukaryota</taxon>
        <taxon>Viridiplantae</taxon>
        <taxon>Streptophyta</taxon>
        <taxon>Embryophyta</taxon>
        <taxon>Bryophyta</taxon>
        <taxon>Sphagnophytina</taxon>
        <taxon>Sphagnopsida</taxon>
        <taxon>Sphagnales</taxon>
        <taxon>Sphagnaceae</taxon>
        <taxon>Sphagnum</taxon>
    </lineage>
</organism>
<accession>A0ABP0TVT1</accession>
<sequence>MCAGLGDHEAGNRRASSSCEKLRSLDAAATVGERDRDYMQKKRATAEDSIRVVVQGSSNSAPSLLQFRELSLVSMPVEAYSPGPWNHCCCSELRSFDGLVVQTSRSSTSSAQCCSEHNVVDSSNVARSIACLFETPTNTGSHQCAGRSERVIAQDSDFCDCNGDLVIPQTSSTVTDAATWEVARLEMMSPRERIQLFRQQMSGKVVIPETWPGEEKLKEWAPHGVVEDALRPLGLMIARAALMNDSLPKSRLASSRLPVGRPRPA</sequence>
<proteinExistence type="predicted"/>
<dbReference type="PANTHER" id="PTHR34207">
    <property type="entry name" value="PROTEIN BIC1"/>
    <property type="match status" value="1"/>
</dbReference>
<gene>
    <name evidence="1" type="ORF">CSSPTR1EN2_LOCUS8250</name>
</gene>
<evidence type="ECO:0000313" key="1">
    <source>
        <dbReference type="EMBL" id="CAK9206241.1"/>
    </source>
</evidence>
<dbReference type="EMBL" id="OZ019907">
    <property type="protein sequence ID" value="CAK9206241.1"/>
    <property type="molecule type" value="Genomic_DNA"/>
</dbReference>
<dbReference type="Proteomes" id="UP001497512">
    <property type="component" value="Chromosome 15"/>
</dbReference>
<name>A0ABP0TVT1_9BRYO</name>
<keyword evidence="2" id="KW-1185">Reference proteome</keyword>